<sequence>MDKTHNISLGGFSFIIENGAASQLSAYLTKVRQYLGQSADTDEILTDVEQRMAELLRARMQNTEVVTSSDIDYLIQVMGKPEQYVQDDEELTFEKSAPVLPLRSRKLYRDINKGSIGGVLSGLSYYFQIDVTLLRIIYMLPILLNIGILSFTFNGSAMSLSTFSILLYVVLWLVIPPAKTTAEKLEMKGLEVNIDTISSHKDEEEAPKKRQWLRSTSDKWLMGVLGGLAKYFSISSIWLRIGVICCMIAALISTHGRALLFVLLYGFLAYGLKKDNESDSGQDKQQESSPMPLADNTAPQRHSRSILGQFFHIMFKGASYFLVMIFIFIVFILLLVVLSALLGIGIFSGASLVLLHDYLDFVLTKSWQQVLFYLSTTLLIVLFISIFTLLIMKVFSAKGYQTPRWWFAGNILITLVSFLGVFALVTSASRSFISYNTVEEKHPIALTSDTLFVREKTITPFSYSLLVDSKGVGRSGNVHFLGLGTTQQQAPYLLIKTTSQGGDTDEAIENAQKIEYPIEMVGDTLNLPDGFLLKKGNPYRMQRVYLKLFLPQGKMAKFTQFPTMKRGNLYPRGIYKAVNDSIVEVKK</sequence>
<dbReference type="PANTHER" id="PTHR33885">
    <property type="entry name" value="PHAGE SHOCK PROTEIN C"/>
    <property type="match status" value="1"/>
</dbReference>
<feature type="region of interest" description="Disordered" evidence="6">
    <location>
        <begin position="277"/>
        <end position="299"/>
    </location>
</feature>
<protein>
    <submittedName>
        <fullName evidence="10">Phage shock protein C (PspC) family protein</fullName>
    </submittedName>
</protein>
<comment type="caution">
    <text evidence="10">The sequence shown here is derived from an EMBL/GenBank/DDBJ whole genome shotgun (WGS) entry which is preliminary data.</text>
</comment>
<keyword evidence="2" id="KW-1003">Cell membrane</keyword>
<dbReference type="Pfam" id="PF22744">
    <property type="entry name" value="Toast-rack_PspC-Cterm"/>
    <property type="match status" value="1"/>
</dbReference>
<evidence type="ECO:0000259" key="8">
    <source>
        <dbReference type="Pfam" id="PF04024"/>
    </source>
</evidence>
<dbReference type="OrthoDB" id="5772680at2"/>
<evidence type="ECO:0000256" key="7">
    <source>
        <dbReference type="SAM" id="Phobius"/>
    </source>
</evidence>
<evidence type="ECO:0000256" key="2">
    <source>
        <dbReference type="ARBA" id="ARBA00022475"/>
    </source>
</evidence>
<dbReference type="GO" id="GO:0005886">
    <property type="term" value="C:plasma membrane"/>
    <property type="evidence" value="ECO:0007669"/>
    <property type="project" value="UniProtKB-SubCell"/>
</dbReference>
<comment type="subcellular location">
    <subcellularLocation>
        <location evidence="1">Cell membrane</location>
        <topology evidence="1">Single-pass membrane protein</topology>
    </subcellularLocation>
</comment>
<evidence type="ECO:0000313" key="11">
    <source>
        <dbReference type="Proteomes" id="UP000182771"/>
    </source>
</evidence>
<dbReference type="InterPro" id="IPR054319">
    <property type="entry name" value="PspC-rel_ToastRack"/>
</dbReference>
<dbReference type="PANTHER" id="PTHR33885:SF3">
    <property type="entry name" value="PHAGE SHOCK PROTEIN C"/>
    <property type="match status" value="1"/>
</dbReference>
<keyword evidence="4 7" id="KW-1133">Transmembrane helix</keyword>
<gene>
    <name evidence="10" type="ORF">SAMN05444420_101310</name>
</gene>
<accession>A0A1H2R0X0</accession>
<keyword evidence="11" id="KW-1185">Reference proteome</keyword>
<evidence type="ECO:0000256" key="6">
    <source>
        <dbReference type="SAM" id="MobiDB-lite"/>
    </source>
</evidence>
<feature type="transmembrane region" description="Helical" evidence="7">
    <location>
        <begin position="247"/>
        <end position="268"/>
    </location>
</feature>
<proteinExistence type="predicted"/>
<evidence type="ECO:0000313" key="10">
    <source>
        <dbReference type="EMBL" id="SDW13047.1"/>
    </source>
</evidence>
<evidence type="ECO:0000259" key="9">
    <source>
        <dbReference type="Pfam" id="PF22744"/>
    </source>
</evidence>
<feature type="transmembrane region" description="Helical" evidence="7">
    <location>
        <begin position="404"/>
        <end position="425"/>
    </location>
</feature>
<evidence type="ECO:0000256" key="1">
    <source>
        <dbReference type="ARBA" id="ARBA00004162"/>
    </source>
</evidence>
<feature type="domain" description="Phage shock protein PspC N-terminal" evidence="8">
    <location>
        <begin position="211"/>
        <end position="249"/>
    </location>
</feature>
<dbReference type="Proteomes" id="UP000182771">
    <property type="component" value="Unassembled WGS sequence"/>
</dbReference>
<dbReference type="RefSeq" id="WP_016419595.1">
    <property type="nucleotide sequence ID" value="NZ_FNND01000001.1"/>
</dbReference>
<dbReference type="GeneID" id="85017821"/>
<feature type="domain" description="Phage shock protein PspC N-terminal" evidence="8">
    <location>
        <begin position="105"/>
        <end position="177"/>
    </location>
</feature>
<keyword evidence="3 7" id="KW-0812">Transmembrane</keyword>
<name>A0A1H2R0X0_9FLAO</name>
<feature type="transmembrane region" description="Helical" evidence="7">
    <location>
        <begin position="157"/>
        <end position="175"/>
    </location>
</feature>
<organism evidence="10 11">
    <name type="scientific">Capnocytophaga granulosa</name>
    <dbReference type="NCBI Taxonomy" id="45242"/>
    <lineage>
        <taxon>Bacteria</taxon>
        <taxon>Pseudomonadati</taxon>
        <taxon>Bacteroidota</taxon>
        <taxon>Flavobacteriia</taxon>
        <taxon>Flavobacteriales</taxon>
        <taxon>Flavobacteriaceae</taxon>
        <taxon>Capnocytophaga</taxon>
    </lineage>
</organism>
<dbReference type="AlphaFoldDB" id="A0A1H2R0X0"/>
<feature type="transmembrane region" description="Helical" evidence="7">
    <location>
        <begin position="220"/>
        <end position="241"/>
    </location>
</feature>
<dbReference type="EMBL" id="FNND01000001">
    <property type="protein sequence ID" value="SDW13047.1"/>
    <property type="molecule type" value="Genomic_DNA"/>
</dbReference>
<evidence type="ECO:0000256" key="3">
    <source>
        <dbReference type="ARBA" id="ARBA00022692"/>
    </source>
</evidence>
<feature type="domain" description="PspC-related ToastRack" evidence="9">
    <location>
        <begin position="483"/>
        <end position="558"/>
    </location>
</feature>
<feature type="transmembrane region" description="Helical" evidence="7">
    <location>
        <begin position="320"/>
        <end position="350"/>
    </location>
</feature>
<evidence type="ECO:0000256" key="4">
    <source>
        <dbReference type="ARBA" id="ARBA00022989"/>
    </source>
</evidence>
<feature type="transmembrane region" description="Helical" evidence="7">
    <location>
        <begin position="370"/>
        <end position="392"/>
    </location>
</feature>
<dbReference type="InterPro" id="IPR007168">
    <property type="entry name" value="Phageshock_PspC_N"/>
</dbReference>
<keyword evidence="5 7" id="KW-0472">Membrane</keyword>
<evidence type="ECO:0000256" key="5">
    <source>
        <dbReference type="ARBA" id="ARBA00023136"/>
    </source>
</evidence>
<dbReference type="Pfam" id="PF04024">
    <property type="entry name" value="PspC"/>
    <property type="match status" value="2"/>
</dbReference>
<feature type="compositionally biased region" description="Basic and acidic residues" evidence="6">
    <location>
        <begin position="277"/>
        <end position="286"/>
    </location>
</feature>
<dbReference type="InterPro" id="IPR052027">
    <property type="entry name" value="PspC"/>
</dbReference>
<feature type="transmembrane region" description="Helical" evidence="7">
    <location>
        <begin position="133"/>
        <end position="151"/>
    </location>
</feature>
<reference evidence="10 11" key="1">
    <citation type="submission" date="2016-10" db="EMBL/GenBank/DDBJ databases">
        <authorList>
            <person name="Varghese N."/>
            <person name="Submissions S."/>
        </authorList>
    </citation>
    <scope>NUCLEOTIDE SEQUENCE [LARGE SCALE GENOMIC DNA]</scope>
    <source>
        <strain evidence="10 11">DSM 11449</strain>
    </source>
</reference>